<protein>
    <submittedName>
        <fullName evidence="2">(spotted green pufferfish) hypothetical protein</fullName>
    </submittedName>
</protein>
<feature type="region of interest" description="Disordered" evidence="1">
    <location>
        <begin position="1"/>
        <end position="31"/>
    </location>
</feature>
<reference evidence="2" key="1">
    <citation type="journal article" date="2004" name="Nature">
        <title>Genome duplication in the teleost fish Tetraodon nigroviridis reveals the early vertebrate proto-karyotype.</title>
        <authorList>
            <person name="Jaillon O."/>
            <person name="Aury J.-M."/>
            <person name="Brunet F."/>
            <person name="Petit J.-L."/>
            <person name="Stange-Thomann N."/>
            <person name="Mauceli E."/>
            <person name="Bouneau L."/>
            <person name="Fischer C."/>
            <person name="Ozouf-Costaz C."/>
            <person name="Bernot A."/>
            <person name="Nicaud S."/>
            <person name="Jaffe D."/>
            <person name="Fisher S."/>
            <person name="Lutfalla G."/>
            <person name="Dossat C."/>
            <person name="Segurens B."/>
            <person name="Dasilva C."/>
            <person name="Salanoubat M."/>
            <person name="Levy M."/>
            <person name="Boudet N."/>
            <person name="Castellano S."/>
            <person name="Anthouard V."/>
            <person name="Jubin C."/>
            <person name="Castelli V."/>
            <person name="Katinka M."/>
            <person name="Vacherie B."/>
            <person name="Biemont C."/>
            <person name="Skalli Z."/>
            <person name="Cattolico L."/>
            <person name="Poulain J."/>
            <person name="De Berardinis V."/>
            <person name="Cruaud C."/>
            <person name="Duprat S."/>
            <person name="Brottier P."/>
            <person name="Coutanceau J.-P."/>
            <person name="Gouzy J."/>
            <person name="Parra G."/>
            <person name="Lardier G."/>
            <person name="Chapple C."/>
            <person name="McKernan K.J."/>
            <person name="McEwan P."/>
            <person name="Bosak S."/>
            <person name="Kellis M."/>
            <person name="Volff J.-N."/>
            <person name="Guigo R."/>
            <person name="Zody M.C."/>
            <person name="Mesirov J."/>
            <person name="Lindblad-Toh K."/>
            <person name="Birren B."/>
            <person name="Nusbaum C."/>
            <person name="Kahn D."/>
            <person name="Robinson-Rechavi M."/>
            <person name="Laudet V."/>
            <person name="Schachter V."/>
            <person name="Quetier F."/>
            <person name="Saurin W."/>
            <person name="Scarpelli C."/>
            <person name="Wincker P."/>
            <person name="Lander E.S."/>
            <person name="Weissenbach J."/>
            <person name="Roest Crollius H."/>
        </authorList>
    </citation>
    <scope>NUCLEOTIDE SEQUENCE [LARGE SCALE GENOMIC DNA]</scope>
</reference>
<evidence type="ECO:0000313" key="2">
    <source>
        <dbReference type="EMBL" id="CAF99666.1"/>
    </source>
</evidence>
<sequence length="31" mass="3634">MLASELAADRTHHLTTQLQRRGTAWRKETVR</sequence>
<gene>
    <name evidence="2" type="ORF">GSTENG00017821001</name>
</gene>
<dbReference type="AlphaFoldDB" id="Q4SI66"/>
<reference evidence="2" key="2">
    <citation type="submission" date="2004-02" db="EMBL/GenBank/DDBJ databases">
        <authorList>
            <consortium name="Genoscope"/>
            <consortium name="Whitehead Institute Centre for Genome Research"/>
        </authorList>
    </citation>
    <scope>NUCLEOTIDE SEQUENCE</scope>
</reference>
<accession>Q4SI66</accession>
<comment type="caution">
    <text evidence="2">The sequence shown here is derived from an EMBL/GenBank/DDBJ whole genome shotgun (WGS) entry which is preliminary data.</text>
</comment>
<dbReference type="EMBL" id="CAAE01014581">
    <property type="protein sequence ID" value="CAF99666.1"/>
    <property type="molecule type" value="Genomic_DNA"/>
</dbReference>
<name>Q4SI66_TETNG</name>
<evidence type="ECO:0000256" key="1">
    <source>
        <dbReference type="SAM" id="MobiDB-lite"/>
    </source>
</evidence>
<organism evidence="2">
    <name type="scientific">Tetraodon nigroviridis</name>
    <name type="common">Spotted green pufferfish</name>
    <name type="synonym">Chelonodon nigroviridis</name>
    <dbReference type="NCBI Taxonomy" id="99883"/>
    <lineage>
        <taxon>Eukaryota</taxon>
        <taxon>Metazoa</taxon>
        <taxon>Chordata</taxon>
        <taxon>Craniata</taxon>
        <taxon>Vertebrata</taxon>
        <taxon>Euteleostomi</taxon>
        <taxon>Actinopterygii</taxon>
        <taxon>Neopterygii</taxon>
        <taxon>Teleostei</taxon>
        <taxon>Neoteleostei</taxon>
        <taxon>Acanthomorphata</taxon>
        <taxon>Eupercaria</taxon>
        <taxon>Tetraodontiformes</taxon>
        <taxon>Tetradontoidea</taxon>
        <taxon>Tetraodontidae</taxon>
        <taxon>Tetraodon</taxon>
    </lineage>
</organism>
<proteinExistence type="predicted"/>
<dbReference type="KEGG" id="tng:GSTEN00017821G001"/>